<protein>
    <submittedName>
        <fullName evidence="2">Uncharacterized protein</fullName>
    </submittedName>
</protein>
<dbReference type="Proteomes" id="UP000008021">
    <property type="component" value="Chromosome 3"/>
</dbReference>
<feature type="region of interest" description="Disordered" evidence="1">
    <location>
        <begin position="65"/>
        <end position="103"/>
    </location>
</feature>
<feature type="compositionally biased region" description="Basic and acidic residues" evidence="1">
    <location>
        <begin position="78"/>
        <end position="103"/>
    </location>
</feature>
<dbReference type="HOGENOM" id="CLU_2268071_0_0_1"/>
<accession>A0A0E0CZF6</accession>
<name>A0A0E0CZF6_9ORYZ</name>
<evidence type="ECO:0000313" key="2">
    <source>
        <dbReference type="EnsemblPlants" id="OMERI03G13190.1"/>
    </source>
</evidence>
<reference evidence="2" key="2">
    <citation type="submission" date="2018-05" db="EMBL/GenBank/DDBJ databases">
        <title>OmerRS3 (Oryza meridionalis Reference Sequence Version 3).</title>
        <authorList>
            <person name="Zhang J."/>
            <person name="Kudrna D."/>
            <person name="Lee S."/>
            <person name="Talag J."/>
            <person name="Welchert J."/>
            <person name="Wing R.A."/>
        </authorList>
    </citation>
    <scope>NUCLEOTIDE SEQUENCE [LARGE SCALE GENOMIC DNA]</scope>
    <source>
        <strain evidence="2">cv. OR44</strain>
    </source>
</reference>
<keyword evidence="3" id="KW-1185">Reference proteome</keyword>
<reference evidence="2" key="1">
    <citation type="submission" date="2015-04" db="UniProtKB">
        <authorList>
            <consortium name="EnsemblPlants"/>
        </authorList>
    </citation>
    <scope>IDENTIFICATION</scope>
</reference>
<evidence type="ECO:0000256" key="1">
    <source>
        <dbReference type="SAM" id="MobiDB-lite"/>
    </source>
</evidence>
<dbReference type="Gramene" id="OMERI03G13190.1">
    <property type="protein sequence ID" value="OMERI03G13190.1"/>
    <property type="gene ID" value="OMERI03G13190"/>
</dbReference>
<evidence type="ECO:0000313" key="3">
    <source>
        <dbReference type="Proteomes" id="UP000008021"/>
    </source>
</evidence>
<dbReference type="EnsemblPlants" id="OMERI03G13190.1">
    <property type="protein sequence ID" value="OMERI03G13190.1"/>
    <property type="gene ID" value="OMERI03G13190"/>
</dbReference>
<sequence length="103" mass="10785">MERKTLASYALLRSCGCLLAATAMLTAALQHILVVLDAAGMESAALEGKLASHSHGQLAIATAEHTPRQAPGHTAVEQGKKTVETEASELRSEPSDHKKVASL</sequence>
<dbReference type="AlphaFoldDB" id="A0A0E0CZF6"/>
<organism evidence="2">
    <name type="scientific">Oryza meridionalis</name>
    <dbReference type="NCBI Taxonomy" id="40149"/>
    <lineage>
        <taxon>Eukaryota</taxon>
        <taxon>Viridiplantae</taxon>
        <taxon>Streptophyta</taxon>
        <taxon>Embryophyta</taxon>
        <taxon>Tracheophyta</taxon>
        <taxon>Spermatophyta</taxon>
        <taxon>Magnoliopsida</taxon>
        <taxon>Liliopsida</taxon>
        <taxon>Poales</taxon>
        <taxon>Poaceae</taxon>
        <taxon>BOP clade</taxon>
        <taxon>Oryzoideae</taxon>
        <taxon>Oryzeae</taxon>
        <taxon>Oryzinae</taxon>
        <taxon>Oryza</taxon>
    </lineage>
</organism>
<proteinExistence type="predicted"/>